<keyword evidence="3" id="KW-1185">Reference proteome</keyword>
<accession>A0A0R3VZH0</accession>
<name>A0A0R3VZH0_TAEAS</name>
<keyword evidence="1" id="KW-0472">Membrane</keyword>
<dbReference type="EMBL" id="UYRS01003256">
    <property type="protein sequence ID" value="VDK26252.1"/>
    <property type="molecule type" value="Genomic_DNA"/>
</dbReference>
<proteinExistence type="predicted"/>
<evidence type="ECO:0000256" key="1">
    <source>
        <dbReference type="SAM" id="Phobius"/>
    </source>
</evidence>
<reference evidence="4" key="1">
    <citation type="submission" date="2017-02" db="UniProtKB">
        <authorList>
            <consortium name="WormBaseParasite"/>
        </authorList>
    </citation>
    <scope>IDENTIFICATION</scope>
</reference>
<gene>
    <name evidence="2" type="ORF">TASK_LOCUS2815</name>
</gene>
<feature type="transmembrane region" description="Helical" evidence="1">
    <location>
        <begin position="15"/>
        <end position="37"/>
    </location>
</feature>
<keyword evidence="1" id="KW-1133">Transmembrane helix</keyword>
<evidence type="ECO:0000313" key="3">
    <source>
        <dbReference type="Proteomes" id="UP000282613"/>
    </source>
</evidence>
<dbReference type="AlphaFoldDB" id="A0A0R3VZH0"/>
<sequence>MLLSEREGVYATFSLAYWGFVLLSLSGTFSLLSWCYAWGCAAFVGTAFDCGCAHCASAAAATDIEVSEFVDTSATNTVPRGNHCSTD</sequence>
<protein>
    <submittedName>
        <fullName evidence="4">Secreted protein</fullName>
    </submittedName>
</protein>
<dbReference type="Proteomes" id="UP000282613">
    <property type="component" value="Unassembled WGS sequence"/>
</dbReference>
<evidence type="ECO:0000313" key="4">
    <source>
        <dbReference type="WBParaSite" id="TASK_0000281401-mRNA-1"/>
    </source>
</evidence>
<reference evidence="2 3" key="2">
    <citation type="submission" date="2018-11" db="EMBL/GenBank/DDBJ databases">
        <authorList>
            <consortium name="Pathogen Informatics"/>
        </authorList>
    </citation>
    <scope>NUCLEOTIDE SEQUENCE [LARGE SCALE GENOMIC DNA]</scope>
</reference>
<organism evidence="4">
    <name type="scientific">Taenia asiatica</name>
    <name type="common">Asian tapeworm</name>
    <dbReference type="NCBI Taxonomy" id="60517"/>
    <lineage>
        <taxon>Eukaryota</taxon>
        <taxon>Metazoa</taxon>
        <taxon>Spiralia</taxon>
        <taxon>Lophotrochozoa</taxon>
        <taxon>Platyhelminthes</taxon>
        <taxon>Cestoda</taxon>
        <taxon>Eucestoda</taxon>
        <taxon>Cyclophyllidea</taxon>
        <taxon>Taeniidae</taxon>
        <taxon>Taenia</taxon>
    </lineage>
</organism>
<dbReference type="WBParaSite" id="TASK_0000281401-mRNA-1">
    <property type="protein sequence ID" value="TASK_0000281401-mRNA-1"/>
    <property type="gene ID" value="TASK_0000281401"/>
</dbReference>
<keyword evidence="1" id="KW-0812">Transmembrane</keyword>
<evidence type="ECO:0000313" key="2">
    <source>
        <dbReference type="EMBL" id="VDK26252.1"/>
    </source>
</evidence>